<evidence type="ECO:0000256" key="4">
    <source>
        <dbReference type="ARBA" id="ARBA00023065"/>
    </source>
</evidence>
<dbReference type="AlphaFoldDB" id="A0A6J6TKK5"/>
<dbReference type="HAMAP" id="MF_01416">
    <property type="entry name" value="ATP_synth_delta_bact"/>
    <property type="match status" value="1"/>
</dbReference>
<dbReference type="PANTHER" id="PTHR11910">
    <property type="entry name" value="ATP SYNTHASE DELTA CHAIN"/>
    <property type="match status" value="1"/>
</dbReference>
<protein>
    <submittedName>
        <fullName evidence="7">Unannotated protein</fullName>
    </submittedName>
</protein>
<keyword evidence="2" id="KW-0813">Transport</keyword>
<sequence>MTSDFRGASADAVASLTGELEASVSGSPETATRVASDLFSVASTLRTEGALRRFATDGSIPTEAKTGLVGEVLGAKVSETSLALLRSAVSRRWTVASDLAHALEHLSVVATVRSVQGDADRLADELFAFGQTVKAEPSLRDALSDPARTIADKARLVEDLLGGKALPATVVLATQALHGTYRTVGAALVEYQKVAAAVAGENVATVRVARPLSETEERRLADLLTRQYGRPVHLNTVVDPEVLGGVRVEIGDDVIDGTVSSRLDDARRLLAG</sequence>
<dbReference type="InterPro" id="IPR020781">
    <property type="entry name" value="ATPase_OSCP/d_CS"/>
</dbReference>
<reference evidence="7" key="1">
    <citation type="submission" date="2020-05" db="EMBL/GenBank/DDBJ databases">
        <authorList>
            <person name="Chiriac C."/>
            <person name="Salcher M."/>
            <person name="Ghai R."/>
            <person name="Kavagutti S V."/>
        </authorList>
    </citation>
    <scope>NUCLEOTIDE SEQUENCE</scope>
</reference>
<evidence type="ECO:0000313" key="7">
    <source>
        <dbReference type="EMBL" id="CAB4747952.1"/>
    </source>
</evidence>
<comment type="subcellular location">
    <subcellularLocation>
        <location evidence="1">Membrane</location>
    </subcellularLocation>
</comment>
<organism evidence="7">
    <name type="scientific">freshwater metagenome</name>
    <dbReference type="NCBI Taxonomy" id="449393"/>
    <lineage>
        <taxon>unclassified sequences</taxon>
        <taxon>metagenomes</taxon>
        <taxon>ecological metagenomes</taxon>
    </lineage>
</organism>
<dbReference type="NCBIfam" id="NF009967">
    <property type="entry name" value="PRK13430.1"/>
    <property type="match status" value="1"/>
</dbReference>
<dbReference type="PRINTS" id="PR00125">
    <property type="entry name" value="ATPASEDELTA"/>
</dbReference>
<accession>A0A6J6TKK5</accession>
<keyword evidence="4" id="KW-0406">Ion transport</keyword>
<dbReference type="EMBL" id="CAEZYQ010000013">
    <property type="protein sequence ID" value="CAB4747952.1"/>
    <property type="molecule type" value="Genomic_DNA"/>
</dbReference>
<name>A0A6J6TKK5_9ZZZZ</name>
<keyword evidence="5" id="KW-0472">Membrane</keyword>
<dbReference type="InterPro" id="IPR000711">
    <property type="entry name" value="ATPase_OSCP/dsu"/>
</dbReference>
<dbReference type="GO" id="GO:0016020">
    <property type="term" value="C:membrane"/>
    <property type="evidence" value="ECO:0007669"/>
    <property type="project" value="UniProtKB-SubCell"/>
</dbReference>
<proteinExistence type="inferred from homology"/>
<gene>
    <name evidence="7" type="ORF">UFOPK2761_01778</name>
</gene>
<evidence type="ECO:0000256" key="6">
    <source>
        <dbReference type="ARBA" id="ARBA00023310"/>
    </source>
</evidence>
<dbReference type="Pfam" id="PF00213">
    <property type="entry name" value="OSCP"/>
    <property type="match status" value="1"/>
</dbReference>
<keyword evidence="6" id="KW-0066">ATP synthesis</keyword>
<dbReference type="PROSITE" id="PS00389">
    <property type="entry name" value="ATPASE_DELTA"/>
    <property type="match status" value="1"/>
</dbReference>
<evidence type="ECO:0000256" key="2">
    <source>
        <dbReference type="ARBA" id="ARBA00022448"/>
    </source>
</evidence>
<dbReference type="GO" id="GO:0046933">
    <property type="term" value="F:proton-transporting ATP synthase activity, rotational mechanism"/>
    <property type="evidence" value="ECO:0007669"/>
    <property type="project" value="InterPro"/>
</dbReference>
<keyword evidence="3" id="KW-0375">Hydrogen ion transport</keyword>
<evidence type="ECO:0000256" key="1">
    <source>
        <dbReference type="ARBA" id="ARBA00004370"/>
    </source>
</evidence>
<evidence type="ECO:0000256" key="5">
    <source>
        <dbReference type="ARBA" id="ARBA00023136"/>
    </source>
</evidence>
<evidence type="ECO:0000256" key="3">
    <source>
        <dbReference type="ARBA" id="ARBA00022781"/>
    </source>
</evidence>